<name>A0ABD1WX92_9LAMI</name>
<proteinExistence type="predicted"/>
<sequence length="222" mass="24882">MSQWLWVAEEWQCSSNDPVPEITVSRTLSHRREFNGLLMHVNVFILLTYLTELIHPIGEVPSHLLTKKNFAVLSKLYAYKGDFPSIICSDHLFVKHSLMKTQGSNTLPKIGLAGLAAKKIPPMALKKPLLHHPCLPSVCNSAFSAGETRPSSKRSSRDEDDLEAGGSKTHEVVEPHASKGLNYDQSFHMKKILEMRPSDVNSMVFDMMPPNLQWAITTVDSF</sequence>
<evidence type="ECO:0000313" key="2">
    <source>
        <dbReference type="EMBL" id="KAL2553308.1"/>
    </source>
</evidence>
<feature type="compositionally biased region" description="Basic and acidic residues" evidence="1">
    <location>
        <begin position="168"/>
        <end position="177"/>
    </location>
</feature>
<evidence type="ECO:0000256" key="1">
    <source>
        <dbReference type="SAM" id="MobiDB-lite"/>
    </source>
</evidence>
<dbReference type="AlphaFoldDB" id="A0ABD1WX92"/>
<comment type="caution">
    <text evidence="2">The sequence shown here is derived from an EMBL/GenBank/DDBJ whole genome shotgun (WGS) entry which is preliminary data.</text>
</comment>
<feature type="region of interest" description="Disordered" evidence="1">
    <location>
        <begin position="144"/>
        <end position="177"/>
    </location>
</feature>
<organism evidence="2 3">
    <name type="scientific">Forsythia ovata</name>
    <dbReference type="NCBI Taxonomy" id="205694"/>
    <lineage>
        <taxon>Eukaryota</taxon>
        <taxon>Viridiplantae</taxon>
        <taxon>Streptophyta</taxon>
        <taxon>Embryophyta</taxon>
        <taxon>Tracheophyta</taxon>
        <taxon>Spermatophyta</taxon>
        <taxon>Magnoliopsida</taxon>
        <taxon>eudicotyledons</taxon>
        <taxon>Gunneridae</taxon>
        <taxon>Pentapetalae</taxon>
        <taxon>asterids</taxon>
        <taxon>lamiids</taxon>
        <taxon>Lamiales</taxon>
        <taxon>Oleaceae</taxon>
        <taxon>Forsythieae</taxon>
        <taxon>Forsythia</taxon>
    </lineage>
</organism>
<evidence type="ECO:0000313" key="3">
    <source>
        <dbReference type="Proteomes" id="UP001604277"/>
    </source>
</evidence>
<protein>
    <submittedName>
        <fullName evidence="2">Uncharacterized protein</fullName>
    </submittedName>
</protein>
<keyword evidence="3" id="KW-1185">Reference proteome</keyword>
<dbReference type="EMBL" id="JBFOLJ010000002">
    <property type="protein sequence ID" value="KAL2553308.1"/>
    <property type="molecule type" value="Genomic_DNA"/>
</dbReference>
<dbReference type="Proteomes" id="UP001604277">
    <property type="component" value="Unassembled WGS sequence"/>
</dbReference>
<accession>A0ABD1WX92</accession>
<reference evidence="3" key="1">
    <citation type="submission" date="2024-07" db="EMBL/GenBank/DDBJ databases">
        <title>Two chromosome-level genome assemblies of Korean endemic species Abeliophyllum distichum and Forsythia ovata (Oleaceae).</title>
        <authorList>
            <person name="Jang H."/>
        </authorList>
    </citation>
    <scope>NUCLEOTIDE SEQUENCE [LARGE SCALE GENOMIC DNA]</scope>
</reference>
<gene>
    <name evidence="2" type="ORF">Fot_06927</name>
</gene>